<keyword evidence="2" id="KW-0479">Metal-binding</keyword>
<dbReference type="Pfam" id="PF05907">
    <property type="entry name" value="CXXC_Zn-b_euk"/>
    <property type="match status" value="1"/>
</dbReference>
<dbReference type="OMA" id="NWCDYNQ"/>
<dbReference type="PANTHER" id="PTHR12857">
    <property type="entry name" value="CXXC MOTIF CONTAINING ZINC BINDING PROTEIN"/>
    <property type="match status" value="1"/>
</dbReference>
<keyword evidence="3" id="KW-0862">Zinc</keyword>
<dbReference type="GO" id="GO:0008270">
    <property type="term" value="F:zinc ion binding"/>
    <property type="evidence" value="ECO:0007669"/>
    <property type="project" value="TreeGrafter"/>
</dbReference>
<comment type="similarity">
    <text evidence="1">Belongs to the UPF0587 family.</text>
</comment>
<evidence type="ECO:0000313" key="4">
    <source>
        <dbReference type="EMBL" id="KAG8465100.1"/>
    </source>
</evidence>
<accession>A0A8J5XTE3</accession>
<organism evidence="4 5">
    <name type="scientific">Diacronema lutheri</name>
    <name type="common">Unicellular marine alga</name>
    <name type="synonym">Monochrysis lutheri</name>
    <dbReference type="NCBI Taxonomy" id="2081491"/>
    <lineage>
        <taxon>Eukaryota</taxon>
        <taxon>Haptista</taxon>
        <taxon>Haptophyta</taxon>
        <taxon>Pavlovophyceae</taxon>
        <taxon>Pavlovales</taxon>
        <taxon>Pavlovaceae</taxon>
        <taxon>Diacronema</taxon>
    </lineage>
</organism>
<comment type="caution">
    <text evidence="4">The sequence shown here is derived from an EMBL/GenBank/DDBJ whole genome shotgun (WGS) entry which is preliminary data.</text>
</comment>
<dbReference type="InterPro" id="IPR008584">
    <property type="entry name" value="CXXC_Zn-binding_euk"/>
</dbReference>
<proteinExistence type="inferred from homology"/>
<evidence type="ECO:0000256" key="1">
    <source>
        <dbReference type="ARBA" id="ARBA00007818"/>
    </source>
</evidence>
<dbReference type="OrthoDB" id="10248838at2759"/>
<protein>
    <submittedName>
        <fullName evidence="4">Uncharacterized protein</fullName>
    </submittedName>
</protein>
<evidence type="ECO:0000313" key="5">
    <source>
        <dbReference type="Proteomes" id="UP000751190"/>
    </source>
</evidence>
<gene>
    <name evidence="4" type="ORF">KFE25_012463</name>
</gene>
<dbReference type="AlphaFoldDB" id="A0A8J5XTE3"/>
<dbReference type="SUPFAM" id="SSF141678">
    <property type="entry name" value="MAL13P1.257-like"/>
    <property type="match status" value="1"/>
</dbReference>
<evidence type="ECO:0000256" key="3">
    <source>
        <dbReference type="ARBA" id="ARBA00022833"/>
    </source>
</evidence>
<reference evidence="4" key="1">
    <citation type="submission" date="2021-05" db="EMBL/GenBank/DDBJ databases">
        <title>The genome of the haptophyte Pavlova lutheri (Diacronema luteri, Pavlovales) - a model for lipid biosynthesis in eukaryotic algae.</title>
        <authorList>
            <person name="Hulatt C.J."/>
            <person name="Posewitz M.C."/>
        </authorList>
    </citation>
    <scope>NUCLEOTIDE SEQUENCE</scope>
    <source>
        <strain evidence="4">NIVA-4/92</strain>
    </source>
</reference>
<evidence type="ECO:0000256" key="2">
    <source>
        <dbReference type="ARBA" id="ARBA00022723"/>
    </source>
</evidence>
<dbReference type="EMBL" id="JAGTXO010000011">
    <property type="protein sequence ID" value="KAG8465100.1"/>
    <property type="molecule type" value="Genomic_DNA"/>
</dbReference>
<name>A0A8J5XTE3_DIALT</name>
<dbReference type="PANTHER" id="PTHR12857:SF0">
    <property type="entry name" value="CXXC MOTIF CONTAINING ZINC BINDING PROTEIN"/>
    <property type="match status" value="1"/>
</dbReference>
<sequence>MPIIALYVKAELENVASFRPPEGHLWCLDIQNSSGGELREKVMLDPDEQLELKGSKGHANLVIKEGSREHSMSVVEVKGLVKALTPDDEWVPIVAFECRGIEPIAWHPTDGYEVVSAGGKVFDDVDLSEDPTMWADYCDQLGQPVQISNLQWRFDLLKGAKAIGKG</sequence>
<keyword evidence="5" id="KW-1185">Reference proteome</keyword>
<dbReference type="Proteomes" id="UP000751190">
    <property type="component" value="Unassembled WGS sequence"/>
</dbReference>